<sequence length="137" mass="15688">MMNASSNIQRWHNPYHHSHHLSQIHSPIQISSTNFFISTSESGLIHLDDPGISKFIISSHTPRPCFIVFFEATKIHRKTELRLKEFRRDLISASFLEFSQSQSLLRPMQTNSLSVTPRPSIAEMVGDIMTLVFSHKA</sequence>
<name>A0ABQ7YGZ2_BRANA</name>
<evidence type="ECO:0000313" key="1">
    <source>
        <dbReference type="EMBL" id="KAH0866877.1"/>
    </source>
</evidence>
<gene>
    <name evidence="1" type="ORF">HID58_073899</name>
</gene>
<comment type="caution">
    <text evidence="1">The sequence shown here is derived from an EMBL/GenBank/DDBJ whole genome shotgun (WGS) entry which is preliminary data.</text>
</comment>
<accession>A0ABQ7YGZ2</accession>
<organism evidence="1 2">
    <name type="scientific">Brassica napus</name>
    <name type="common">Rape</name>
    <dbReference type="NCBI Taxonomy" id="3708"/>
    <lineage>
        <taxon>Eukaryota</taxon>
        <taxon>Viridiplantae</taxon>
        <taxon>Streptophyta</taxon>
        <taxon>Embryophyta</taxon>
        <taxon>Tracheophyta</taxon>
        <taxon>Spermatophyta</taxon>
        <taxon>Magnoliopsida</taxon>
        <taxon>eudicotyledons</taxon>
        <taxon>Gunneridae</taxon>
        <taxon>Pentapetalae</taxon>
        <taxon>rosids</taxon>
        <taxon>malvids</taxon>
        <taxon>Brassicales</taxon>
        <taxon>Brassicaceae</taxon>
        <taxon>Brassiceae</taxon>
        <taxon>Brassica</taxon>
    </lineage>
</organism>
<dbReference type="EMBL" id="JAGKQM010000017">
    <property type="protein sequence ID" value="KAH0866877.1"/>
    <property type="molecule type" value="Genomic_DNA"/>
</dbReference>
<reference evidence="1 2" key="1">
    <citation type="submission" date="2021-05" db="EMBL/GenBank/DDBJ databases">
        <title>Genome Assembly of Synthetic Allotetraploid Brassica napus Reveals Homoeologous Exchanges between Subgenomes.</title>
        <authorList>
            <person name="Davis J.T."/>
        </authorList>
    </citation>
    <scope>NUCLEOTIDE SEQUENCE [LARGE SCALE GENOMIC DNA]</scope>
    <source>
        <strain evidence="2">cv. Da-Ae</strain>
        <tissue evidence="1">Seedling</tissue>
    </source>
</reference>
<dbReference type="Proteomes" id="UP000824890">
    <property type="component" value="Unassembled WGS sequence"/>
</dbReference>
<keyword evidence="2" id="KW-1185">Reference proteome</keyword>
<protein>
    <submittedName>
        <fullName evidence="1">Uncharacterized protein</fullName>
    </submittedName>
</protein>
<evidence type="ECO:0000313" key="2">
    <source>
        <dbReference type="Proteomes" id="UP000824890"/>
    </source>
</evidence>
<proteinExistence type="predicted"/>